<dbReference type="Proteomes" id="UP000076798">
    <property type="component" value="Unassembled WGS sequence"/>
</dbReference>
<name>A0A166A6S3_9AGAM</name>
<evidence type="ECO:0000313" key="1">
    <source>
        <dbReference type="EMBL" id="KZT35017.1"/>
    </source>
</evidence>
<dbReference type="OrthoDB" id="421671at2759"/>
<proteinExistence type="predicted"/>
<dbReference type="PANTHER" id="PTHR33835">
    <property type="entry name" value="YALI0C07656P"/>
    <property type="match status" value="1"/>
</dbReference>
<sequence length="237" mass="26310">MADIVIREVTSNIWTFSRPFARFGLVPIGGRSTAIKLKGGEVWVICSTPLSEETKTAVNNLGPVKYLVAPNIVHNIFLTEWKAQYPEASIIGVAGLPKKKPGLKFDGVYGESPSDTLFGYESEIKACYFPGHANHDTAFFHVESRTLLEADLLLNLPAKEQYSKSKTSSKVPLFGTLNPFDGIHKRFVNQLGKDKNAMKRDSTTVAGWDFDRIIPCHGDVIETDGKKAWETLYANFL</sequence>
<dbReference type="InterPro" id="IPR036866">
    <property type="entry name" value="RibonucZ/Hydroxyglut_hydro"/>
</dbReference>
<keyword evidence="2" id="KW-1185">Reference proteome</keyword>
<evidence type="ECO:0008006" key="3">
    <source>
        <dbReference type="Google" id="ProtNLM"/>
    </source>
</evidence>
<reference evidence="1 2" key="1">
    <citation type="journal article" date="2016" name="Mol. Biol. Evol.">
        <title>Comparative Genomics of Early-Diverging Mushroom-Forming Fungi Provides Insights into the Origins of Lignocellulose Decay Capabilities.</title>
        <authorList>
            <person name="Nagy L.G."/>
            <person name="Riley R."/>
            <person name="Tritt A."/>
            <person name="Adam C."/>
            <person name="Daum C."/>
            <person name="Floudas D."/>
            <person name="Sun H."/>
            <person name="Yadav J.S."/>
            <person name="Pangilinan J."/>
            <person name="Larsson K.H."/>
            <person name="Matsuura K."/>
            <person name="Barry K."/>
            <person name="Labutti K."/>
            <person name="Kuo R."/>
            <person name="Ohm R.A."/>
            <person name="Bhattacharya S.S."/>
            <person name="Shirouzu T."/>
            <person name="Yoshinaga Y."/>
            <person name="Martin F.M."/>
            <person name="Grigoriev I.V."/>
            <person name="Hibbett D.S."/>
        </authorList>
    </citation>
    <scope>NUCLEOTIDE SEQUENCE [LARGE SCALE GENOMIC DNA]</scope>
    <source>
        <strain evidence="1 2">HHB10207 ss-3</strain>
    </source>
</reference>
<dbReference type="Pfam" id="PF14234">
    <property type="entry name" value="DUF4336"/>
    <property type="match status" value="1"/>
</dbReference>
<dbReference type="PANTHER" id="PTHR33835:SF1">
    <property type="entry name" value="METALLO-BETA-LACTAMASE DOMAIN-CONTAINING PROTEIN"/>
    <property type="match status" value="1"/>
</dbReference>
<gene>
    <name evidence="1" type="ORF">SISSUDRAFT_1052028</name>
</gene>
<dbReference type="EMBL" id="KV428156">
    <property type="protein sequence ID" value="KZT35017.1"/>
    <property type="molecule type" value="Genomic_DNA"/>
</dbReference>
<dbReference type="InterPro" id="IPR025638">
    <property type="entry name" value="DUF4336"/>
</dbReference>
<dbReference type="SUPFAM" id="SSF56281">
    <property type="entry name" value="Metallo-hydrolase/oxidoreductase"/>
    <property type="match status" value="1"/>
</dbReference>
<accession>A0A166A6S3</accession>
<organism evidence="1 2">
    <name type="scientific">Sistotremastrum suecicum HHB10207 ss-3</name>
    <dbReference type="NCBI Taxonomy" id="1314776"/>
    <lineage>
        <taxon>Eukaryota</taxon>
        <taxon>Fungi</taxon>
        <taxon>Dikarya</taxon>
        <taxon>Basidiomycota</taxon>
        <taxon>Agaricomycotina</taxon>
        <taxon>Agaricomycetes</taxon>
        <taxon>Sistotremastrales</taxon>
        <taxon>Sistotremastraceae</taxon>
        <taxon>Sistotremastrum</taxon>
    </lineage>
</organism>
<protein>
    <recommendedName>
        <fullName evidence="3">DUF4336 domain-containing protein</fullName>
    </recommendedName>
</protein>
<evidence type="ECO:0000313" key="2">
    <source>
        <dbReference type="Proteomes" id="UP000076798"/>
    </source>
</evidence>
<dbReference type="Gene3D" id="3.60.15.10">
    <property type="entry name" value="Ribonuclease Z/Hydroxyacylglutathione hydrolase-like"/>
    <property type="match status" value="1"/>
</dbReference>
<dbReference type="AlphaFoldDB" id="A0A166A6S3"/>